<keyword evidence="1" id="KW-0812">Transmembrane</keyword>
<keyword evidence="1" id="KW-0472">Membrane</keyword>
<keyword evidence="3" id="KW-1185">Reference proteome</keyword>
<comment type="caution">
    <text evidence="2">The sequence shown here is derived from an EMBL/GenBank/DDBJ whole genome shotgun (WGS) entry which is preliminary data.</text>
</comment>
<protein>
    <submittedName>
        <fullName evidence="2">Uncharacterized protein</fullName>
    </submittedName>
</protein>
<feature type="transmembrane region" description="Helical" evidence="1">
    <location>
        <begin position="35"/>
        <end position="54"/>
    </location>
</feature>
<reference evidence="2 3" key="1">
    <citation type="journal article" date="2021" name="Elife">
        <title>Chloroplast acquisition without the gene transfer in kleptoplastic sea slugs, Plakobranchus ocellatus.</title>
        <authorList>
            <person name="Maeda T."/>
            <person name="Takahashi S."/>
            <person name="Yoshida T."/>
            <person name="Shimamura S."/>
            <person name="Takaki Y."/>
            <person name="Nagai Y."/>
            <person name="Toyoda A."/>
            <person name="Suzuki Y."/>
            <person name="Arimoto A."/>
            <person name="Ishii H."/>
            <person name="Satoh N."/>
            <person name="Nishiyama T."/>
            <person name="Hasebe M."/>
            <person name="Maruyama T."/>
            <person name="Minagawa J."/>
            <person name="Obokata J."/>
            <person name="Shigenobu S."/>
        </authorList>
    </citation>
    <scope>NUCLEOTIDE SEQUENCE [LARGE SCALE GENOMIC DNA]</scope>
</reference>
<dbReference type="EMBL" id="BMAT01009349">
    <property type="protein sequence ID" value="GFS04644.1"/>
    <property type="molecule type" value="Genomic_DNA"/>
</dbReference>
<evidence type="ECO:0000256" key="1">
    <source>
        <dbReference type="SAM" id="Phobius"/>
    </source>
</evidence>
<dbReference type="Proteomes" id="UP000762676">
    <property type="component" value="Unassembled WGS sequence"/>
</dbReference>
<dbReference type="AlphaFoldDB" id="A0AAV4I688"/>
<evidence type="ECO:0000313" key="2">
    <source>
        <dbReference type="EMBL" id="GFS04644.1"/>
    </source>
</evidence>
<organism evidence="2 3">
    <name type="scientific">Elysia marginata</name>
    <dbReference type="NCBI Taxonomy" id="1093978"/>
    <lineage>
        <taxon>Eukaryota</taxon>
        <taxon>Metazoa</taxon>
        <taxon>Spiralia</taxon>
        <taxon>Lophotrochozoa</taxon>
        <taxon>Mollusca</taxon>
        <taxon>Gastropoda</taxon>
        <taxon>Heterobranchia</taxon>
        <taxon>Euthyneura</taxon>
        <taxon>Panpulmonata</taxon>
        <taxon>Sacoglossa</taxon>
        <taxon>Placobranchoidea</taxon>
        <taxon>Plakobranchidae</taxon>
        <taxon>Elysia</taxon>
    </lineage>
</organism>
<name>A0AAV4I688_9GAST</name>
<sequence>MYLRFVPIRGHFAYLVIRGVEKDERHQYHQQLHGIIMNTIITTITITVVITSAAETAEYYHSVSFHLHLSEKIEDESD</sequence>
<proteinExistence type="predicted"/>
<keyword evidence="1" id="KW-1133">Transmembrane helix</keyword>
<gene>
    <name evidence="2" type="ORF">ElyMa_004661600</name>
</gene>
<evidence type="ECO:0000313" key="3">
    <source>
        <dbReference type="Proteomes" id="UP000762676"/>
    </source>
</evidence>
<accession>A0AAV4I688</accession>